<evidence type="ECO:0000313" key="3">
    <source>
        <dbReference type="Proteomes" id="UP000295499"/>
    </source>
</evidence>
<dbReference type="Pfam" id="PF21906">
    <property type="entry name" value="WHD_NrtR"/>
    <property type="match status" value="1"/>
</dbReference>
<dbReference type="PANTHER" id="PTHR43736:SF4">
    <property type="entry name" value="SLR1690 PROTEIN"/>
    <property type="match status" value="1"/>
</dbReference>
<dbReference type="InterPro" id="IPR036388">
    <property type="entry name" value="WH-like_DNA-bd_sf"/>
</dbReference>
<comment type="caution">
    <text evidence="2">The sequence shown here is derived from an EMBL/GenBank/DDBJ whole genome shotgun (WGS) entry which is preliminary data.</text>
</comment>
<dbReference type="AlphaFoldDB" id="A0A4R6IQ75"/>
<dbReference type="RefSeq" id="WP_133552498.1">
    <property type="nucleotide sequence ID" value="NZ_SNWM01000001.1"/>
</dbReference>
<dbReference type="Gene3D" id="1.10.10.10">
    <property type="entry name" value="Winged helix-like DNA-binding domain superfamily/Winged helix DNA-binding domain"/>
    <property type="match status" value="1"/>
</dbReference>
<dbReference type="SUPFAM" id="SSF46785">
    <property type="entry name" value="Winged helix' DNA-binding domain"/>
    <property type="match status" value="1"/>
</dbReference>
<evidence type="ECO:0000259" key="1">
    <source>
        <dbReference type="PROSITE" id="PS51462"/>
    </source>
</evidence>
<name>A0A4R6IQ75_9SPHI</name>
<keyword evidence="3" id="KW-1185">Reference proteome</keyword>
<organism evidence="2 3">
    <name type="scientific">Pedobacter duraquae</name>
    <dbReference type="NCBI Taxonomy" id="425511"/>
    <lineage>
        <taxon>Bacteria</taxon>
        <taxon>Pseudomonadati</taxon>
        <taxon>Bacteroidota</taxon>
        <taxon>Sphingobacteriia</taxon>
        <taxon>Sphingobacteriales</taxon>
        <taxon>Sphingobacteriaceae</taxon>
        <taxon>Pedobacter</taxon>
    </lineage>
</organism>
<dbReference type="InterPro" id="IPR015797">
    <property type="entry name" value="NUDIX_hydrolase-like_dom_sf"/>
</dbReference>
<dbReference type="SUPFAM" id="SSF55811">
    <property type="entry name" value="Nudix"/>
    <property type="match status" value="1"/>
</dbReference>
<proteinExistence type="predicted"/>
<reference evidence="2 3" key="1">
    <citation type="submission" date="2019-03" db="EMBL/GenBank/DDBJ databases">
        <title>Genomic Encyclopedia of Archaeal and Bacterial Type Strains, Phase II (KMG-II): from individual species to whole genera.</title>
        <authorList>
            <person name="Goeker M."/>
        </authorList>
    </citation>
    <scope>NUCLEOTIDE SEQUENCE [LARGE SCALE GENOMIC DNA]</scope>
    <source>
        <strain evidence="2 3">DSM 19034</strain>
    </source>
</reference>
<dbReference type="InterPro" id="IPR000086">
    <property type="entry name" value="NUDIX_hydrolase_dom"/>
</dbReference>
<dbReference type="CDD" id="cd18873">
    <property type="entry name" value="NUDIX_NadM_like"/>
    <property type="match status" value="1"/>
</dbReference>
<dbReference type="EMBL" id="SNWM01000001">
    <property type="protein sequence ID" value="TDO24480.1"/>
    <property type="molecule type" value="Genomic_DNA"/>
</dbReference>
<dbReference type="OrthoDB" id="9786141at2"/>
<dbReference type="Gene3D" id="3.90.79.10">
    <property type="entry name" value="Nucleoside Triphosphate Pyrophosphohydrolase"/>
    <property type="match status" value="1"/>
</dbReference>
<dbReference type="PANTHER" id="PTHR43736">
    <property type="entry name" value="ADP-RIBOSE PYROPHOSPHATASE"/>
    <property type="match status" value="1"/>
</dbReference>
<dbReference type="Pfam" id="PF00293">
    <property type="entry name" value="NUDIX"/>
    <property type="match status" value="1"/>
</dbReference>
<gene>
    <name evidence="2" type="ORF">CLV32_0769</name>
</gene>
<dbReference type="Proteomes" id="UP000295499">
    <property type="component" value="Unassembled WGS sequence"/>
</dbReference>
<dbReference type="InterPro" id="IPR054105">
    <property type="entry name" value="WHD_NrtR"/>
</dbReference>
<feature type="domain" description="Nudix hydrolase" evidence="1">
    <location>
        <begin position="17"/>
        <end position="160"/>
    </location>
</feature>
<protein>
    <submittedName>
        <fullName evidence="2">NUDIX domain-containing protein</fullName>
    </submittedName>
</protein>
<accession>A0A4R6IQ75</accession>
<dbReference type="PROSITE" id="PS51462">
    <property type="entry name" value="NUDIX"/>
    <property type="match status" value="1"/>
</dbReference>
<evidence type="ECO:0000313" key="2">
    <source>
        <dbReference type="EMBL" id="TDO24480.1"/>
    </source>
</evidence>
<dbReference type="InterPro" id="IPR036390">
    <property type="entry name" value="WH_DNA-bd_sf"/>
</dbReference>
<sequence>MKKDDRIIELSKIFWEKAVPSVSIDCVVFGFHNDSLNVLLLRMKGEEAWMLPGGYLFKDESMEDAARRILYERSGAERIFLHAFGIFGGLNRSESFFDAYDDTLWHKQRFVTAGYYALVDQTAVTPAIDEFSDRCEWLPVDQLPAMLMDHGLIVQTALTSLREQLSHKPIGYNLLPETFTMPELQSLYETILGEQLNRGNFYRKIMRYNILIKLDEPRKGGAHKAPNLYRFDEEQYKKALSQVYW</sequence>